<dbReference type="PROSITE" id="PS00606">
    <property type="entry name" value="KS3_1"/>
    <property type="match status" value="1"/>
</dbReference>
<evidence type="ECO:0000259" key="7">
    <source>
        <dbReference type="PROSITE" id="PS50075"/>
    </source>
</evidence>
<feature type="domain" description="PKS/mFAS DH" evidence="9">
    <location>
        <begin position="1389"/>
        <end position="1680"/>
    </location>
</feature>
<dbReference type="InterPro" id="IPR049552">
    <property type="entry name" value="PKS_DH_N"/>
</dbReference>
<dbReference type="Pfam" id="PF08659">
    <property type="entry name" value="KR"/>
    <property type="match status" value="1"/>
</dbReference>
<dbReference type="SMART" id="SM00827">
    <property type="entry name" value="PKS_AT"/>
    <property type="match status" value="1"/>
</dbReference>
<dbReference type="Pfam" id="PF00698">
    <property type="entry name" value="Acyl_transf_1"/>
    <property type="match status" value="1"/>
</dbReference>
<dbReference type="Pfam" id="PF00550">
    <property type="entry name" value="PP-binding"/>
    <property type="match status" value="1"/>
</dbReference>
<dbReference type="FunFam" id="1.10.1200.10:FF:000016">
    <property type="entry name" value="Non-ribosomal peptide synthase"/>
    <property type="match status" value="1"/>
</dbReference>
<keyword evidence="4" id="KW-0276">Fatty acid metabolism</keyword>
<dbReference type="Gene3D" id="3.30.70.250">
    <property type="entry name" value="Malonyl-CoA ACP transacylase, ACP-binding"/>
    <property type="match status" value="1"/>
</dbReference>
<dbReference type="SMART" id="SM00823">
    <property type="entry name" value="PKS_PP"/>
    <property type="match status" value="1"/>
</dbReference>
<evidence type="ECO:0000256" key="2">
    <source>
        <dbReference type="ARBA" id="ARBA00022553"/>
    </source>
</evidence>
<evidence type="ECO:0000259" key="9">
    <source>
        <dbReference type="PROSITE" id="PS52019"/>
    </source>
</evidence>
<protein>
    <submittedName>
        <fullName evidence="10">Unannotated protein</fullName>
    </submittedName>
</protein>
<dbReference type="Pfam" id="PF02801">
    <property type="entry name" value="Ketoacyl-synt_C"/>
    <property type="match status" value="1"/>
</dbReference>
<dbReference type="GO" id="GO:0004315">
    <property type="term" value="F:3-oxoacyl-[acyl-carrier-protein] synthase activity"/>
    <property type="evidence" value="ECO:0007669"/>
    <property type="project" value="InterPro"/>
</dbReference>
<dbReference type="InterPro" id="IPR016039">
    <property type="entry name" value="Thiolase-like"/>
</dbReference>
<dbReference type="Gene3D" id="3.40.47.10">
    <property type="match status" value="1"/>
</dbReference>
<dbReference type="InterPro" id="IPR049490">
    <property type="entry name" value="C883_1060-like_KR_N"/>
</dbReference>
<dbReference type="GO" id="GO:0004312">
    <property type="term" value="F:fatty acid synthase activity"/>
    <property type="evidence" value="ECO:0007669"/>
    <property type="project" value="TreeGrafter"/>
</dbReference>
<dbReference type="CDD" id="cd08953">
    <property type="entry name" value="KR_2_SDR_x"/>
    <property type="match status" value="1"/>
</dbReference>
<dbReference type="PANTHER" id="PTHR43775:SF51">
    <property type="entry name" value="INACTIVE PHENOLPHTHIOCEROL SYNTHESIS POLYKETIDE SYNTHASE TYPE I PKS1-RELATED"/>
    <property type="match status" value="1"/>
</dbReference>
<dbReference type="InterPro" id="IPR009081">
    <property type="entry name" value="PP-bd_ACP"/>
</dbReference>
<dbReference type="PROSITE" id="PS52004">
    <property type="entry name" value="KS3_2"/>
    <property type="match status" value="1"/>
</dbReference>
<dbReference type="InterPro" id="IPR016036">
    <property type="entry name" value="Malonyl_transacylase_ACP-bd"/>
</dbReference>
<dbReference type="InterPro" id="IPR001031">
    <property type="entry name" value="Thioesterase"/>
</dbReference>
<dbReference type="Pfam" id="PF21394">
    <property type="entry name" value="Beta-ketacyl_N"/>
    <property type="match status" value="1"/>
</dbReference>
<feature type="domain" description="Carrier" evidence="7">
    <location>
        <begin position="1782"/>
        <end position="1857"/>
    </location>
</feature>
<dbReference type="SUPFAM" id="SSF55048">
    <property type="entry name" value="Probable ACP-binding domain of malonyl-CoA ACP transacylase"/>
    <property type="match status" value="1"/>
</dbReference>
<dbReference type="InterPro" id="IPR001227">
    <property type="entry name" value="Ac_transferase_dom_sf"/>
</dbReference>
<evidence type="ECO:0000256" key="5">
    <source>
        <dbReference type="ARBA" id="ARBA00023098"/>
    </source>
</evidence>
<dbReference type="InterPro" id="IPR029058">
    <property type="entry name" value="AB_hydrolase_fold"/>
</dbReference>
<dbReference type="SMART" id="SM00826">
    <property type="entry name" value="PKS_DH"/>
    <property type="match status" value="1"/>
</dbReference>
<dbReference type="PROSITE" id="PS52019">
    <property type="entry name" value="PKS_MFAS_DH"/>
    <property type="match status" value="1"/>
</dbReference>
<dbReference type="Gene3D" id="3.30.70.3290">
    <property type="match status" value="1"/>
</dbReference>
<dbReference type="InterPro" id="IPR036291">
    <property type="entry name" value="NAD(P)-bd_dom_sf"/>
</dbReference>
<evidence type="ECO:0000256" key="1">
    <source>
        <dbReference type="ARBA" id="ARBA00022450"/>
    </source>
</evidence>
<dbReference type="InterPro" id="IPR014030">
    <property type="entry name" value="Ketoacyl_synth_N"/>
</dbReference>
<dbReference type="PROSITE" id="PS50075">
    <property type="entry name" value="CARRIER"/>
    <property type="match status" value="1"/>
</dbReference>
<keyword evidence="2" id="KW-0597">Phosphoprotein</keyword>
<evidence type="ECO:0000256" key="3">
    <source>
        <dbReference type="ARBA" id="ARBA00022679"/>
    </source>
</evidence>
<dbReference type="Gene3D" id="3.40.50.720">
    <property type="entry name" value="NAD(P)-binding Rossmann-like Domain"/>
    <property type="match status" value="1"/>
</dbReference>
<name>A0A6J6FDT2_9ZZZZ</name>
<keyword evidence="5" id="KW-0443">Lipid metabolism</keyword>
<dbReference type="InterPro" id="IPR013968">
    <property type="entry name" value="PKS_KR"/>
</dbReference>
<dbReference type="Pfam" id="PF00975">
    <property type="entry name" value="Thioesterase"/>
    <property type="match status" value="1"/>
</dbReference>
<dbReference type="SUPFAM" id="SSF53474">
    <property type="entry name" value="alpha/beta-Hydrolases"/>
    <property type="match status" value="1"/>
</dbReference>
<keyword evidence="6" id="KW-0511">Multifunctional enzyme</keyword>
<dbReference type="InterPro" id="IPR014043">
    <property type="entry name" value="Acyl_transferase_dom"/>
</dbReference>
<dbReference type="SUPFAM" id="SSF53901">
    <property type="entry name" value="Thiolase-like"/>
    <property type="match status" value="1"/>
</dbReference>
<keyword evidence="3" id="KW-0808">Transferase</keyword>
<dbReference type="InterPro" id="IPR020806">
    <property type="entry name" value="PKS_PP-bd"/>
</dbReference>
<dbReference type="FunFam" id="3.40.47.10:FF:000042">
    <property type="entry name" value="Polyketide synthase Pks13"/>
    <property type="match status" value="1"/>
</dbReference>
<dbReference type="GO" id="GO:0031177">
    <property type="term" value="F:phosphopantetheine binding"/>
    <property type="evidence" value="ECO:0007669"/>
    <property type="project" value="InterPro"/>
</dbReference>
<dbReference type="Pfam" id="PF21089">
    <property type="entry name" value="PKS_DH_N"/>
    <property type="match status" value="1"/>
</dbReference>
<dbReference type="EMBL" id="CAEZSR010000193">
    <property type="protein sequence ID" value="CAB4586457.1"/>
    <property type="molecule type" value="Genomic_DNA"/>
</dbReference>
<organism evidence="10">
    <name type="scientific">freshwater metagenome</name>
    <dbReference type="NCBI Taxonomy" id="449393"/>
    <lineage>
        <taxon>unclassified sequences</taxon>
        <taxon>metagenomes</taxon>
        <taxon>ecological metagenomes</taxon>
    </lineage>
</organism>
<dbReference type="InterPro" id="IPR020841">
    <property type="entry name" value="PKS_Beta-ketoAc_synthase_dom"/>
</dbReference>
<dbReference type="InterPro" id="IPR014031">
    <property type="entry name" value="Ketoacyl_synth_C"/>
</dbReference>
<dbReference type="InterPro" id="IPR036736">
    <property type="entry name" value="ACP-like_sf"/>
</dbReference>
<dbReference type="SUPFAM" id="SSF47336">
    <property type="entry name" value="ACP-like"/>
    <property type="match status" value="1"/>
</dbReference>
<gene>
    <name evidence="10" type="ORF">UFOPK1493_03454</name>
</gene>
<dbReference type="CDD" id="cd00833">
    <property type="entry name" value="PKS"/>
    <property type="match status" value="1"/>
</dbReference>
<dbReference type="Pfam" id="PF14765">
    <property type="entry name" value="PS-DH"/>
    <property type="match status" value="1"/>
</dbReference>
<dbReference type="InterPro" id="IPR016035">
    <property type="entry name" value="Acyl_Trfase/lysoPLipase"/>
</dbReference>
<dbReference type="Gene3D" id="3.10.129.110">
    <property type="entry name" value="Polyketide synthase dehydratase"/>
    <property type="match status" value="1"/>
</dbReference>
<dbReference type="InterPro" id="IPR042104">
    <property type="entry name" value="PKS_dehydratase_sf"/>
</dbReference>
<dbReference type="GO" id="GO:0044550">
    <property type="term" value="P:secondary metabolite biosynthetic process"/>
    <property type="evidence" value="ECO:0007669"/>
    <property type="project" value="UniProtKB-ARBA"/>
</dbReference>
<evidence type="ECO:0000313" key="10">
    <source>
        <dbReference type="EMBL" id="CAB4586457.1"/>
    </source>
</evidence>
<dbReference type="SMART" id="SM00825">
    <property type="entry name" value="PKS_KS"/>
    <property type="match status" value="1"/>
</dbReference>
<dbReference type="Gene3D" id="1.10.1200.10">
    <property type="entry name" value="ACP-like"/>
    <property type="match status" value="1"/>
</dbReference>
<proteinExistence type="predicted"/>
<reference evidence="10" key="1">
    <citation type="submission" date="2020-05" db="EMBL/GenBank/DDBJ databases">
        <authorList>
            <person name="Chiriac C."/>
            <person name="Salcher M."/>
            <person name="Ghai R."/>
            <person name="Kavagutti S V."/>
        </authorList>
    </citation>
    <scope>NUCLEOTIDE SEQUENCE</scope>
</reference>
<dbReference type="InterPro" id="IPR057326">
    <property type="entry name" value="KR_dom"/>
</dbReference>
<dbReference type="InterPro" id="IPR050091">
    <property type="entry name" value="PKS_NRPS_Biosynth_Enz"/>
</dbReference>
<dbReference type="InterPro" id="IPR020807">
    <property type="entry name" value="PKS_DH"/>
</dbReference>
<dbReference type="InterPro" id="IPR049900">
    <property type="entry name" value="PKS_mFAS_DH"/>
</dbReference>
<dbReference type="SMART" id="SM00822">
    <property type="entry name" value="PKS_KR"/>
    <property type="match status" value="1"/>
</dbReference>
<dbReference type="PANTHER" id="PTHR43775">
    <property type="entry name" value="FATTY ACID SYNTHASE"/>
    <property type="match status" value="1"/>
</dbReference>
<dbReference type="Pfam" id="PF22621">
    <property type="entry name" value="CurL-like_PKS_C"/>
    <property type="match status" value="1"/>
</dbReference>
<evidence type="ECO:0000259" key="8">
    <source>
        <dbReference type="PROSITE" id="PS52004"/>
    </source>
</evidence>
<dbReference type="GO" id="GO:0006633">
    <property type="term" value="P:fatty acid biosynthetic process"/>
    <property type="evidence" value="ECO:0007669"/>
    <property type="project" value="InterPro"/>
</dbReference>
<sequence length="2165" mass="236160">MASDNDIAIVGIGVRLPGALTHEQFWDNLRNGVGSIEHYSEEELLAAGVKRDVLLRPNYVRAGGPLERFDHFDPEFFGFSQKEAAIMDPQQRQFIEAAWEALEDAGHVPERFDGAIGIFGGSGHAAYFAQNLITNPDLMRNVGHFLLRHTGNDKDFLTTRVSYLFDLRGPSVNVQTACSTSLVAVHLAVNHLLSGECDMALAGGVTIEIPHRRGYHYEEGEVLSPDGYCRAFDHRAAGTVFGSGAGVVVLRRLQDALDDGDHVYAVIKGSAVNNDGSQKVGYLAPSVDGQAACIAEALAVADVEPETVTYVECHGTGTAMGDPIEVAALTQAFRESTDKVGFCGLGSVKTNIGHLDTAAGVASIVKASLALQRGEIPPTLNYEAPNPRIEFDGGPFYVNDKLRKWTPEVGIRRAAVNSLGVGGTNAFVILEEPPSVTSDPSTRPWQLITLSGRNRNALDDNTRRLAAHLRAHPELELADVAWTLQEGRRHFTERRVLAAADRDEAIALLEGGDPRRVYSHTASTDAQKVVFLFPGGGTQYPRMAADLYATEPVFRQHVDRGLQLLLDRHGIDMRPTLFCEPGDMEQALVAFERTSMQLPAIFLIEYALAQMLLAKGITPTALAGHSVGENTAACISGTMTFEECLGLVVLRGRLTDLTSGGMMAVPLTVDELQPLLDELGLDLAAVNAPDLCVASGDVDTLARLEERLKAIGVEGHRVRINSAGHSRMLEPVLEEFGAYLRSMKLSAPTIPWVSNRTGTWITPEQATDPAYWVEHLRRTVFFADCVATLAAEPGRVFLEVGPGKVLSSLAKMHPAVRPSQATIPTLRHAEEVVPDDAFFVGVLGRLWAAGGQLDTKLIFGEERRRRVSLPTYAFQGQRYYIEPPTKAQQAEGGDASSDLVVKEPEQDRWFYEPVWRRRDVEDPCDERFTYLVFADLVGVADHVVPRLRAEGHTVVVVRGGDSFGRIADDEYRLAYEQGRDGYEQLLRELSQHGRTPDRVLHLALLTDVEQFRGASSFFHRNQELGFYSLLFLAQAWSADGVKNPLHITVATAGMQRLNADDEARWPDQATVLGPVKIIPQEMADVTVSCLDVEPDAIATVRDLDRRGSALLRGGRAHTAEALVAAIALEAHAQPSGDVAVLRAGQRYVRDVRRAKLAPEGGTLPLRQGGVVLVTGGLGGIALSVAGRLATSRRAKLVLLTRSGLPERDQWDEVVRKVGEDHPIVQRIRAVQQLEAAGSEVVVVAGDVADVARMRTVLDDVRRRFGAIHGIVHAAGVVKDDLLVSKKQADVEDVLSPKVAGTIVLEDLTKDDDLDLFVVFSSTSTIIAPVGQIDYVAANAFLDAWAHSRHGRSRTRYLAIDWGVWNEVGMAADFAARMTSEVVETVPCSHPWFDHRRTSDRGAHELISHWSPDTDWLLDHHRVGSGEALVPGAGYFEIARGALLEIGIDRPFELHDLVFFRPLAVPDGETREVRTKLTPIENGYSFEVAERVTFTGPAREGGTGGERVGWRRTGGATVVLLGRPPAIELDIAAVEARCPKRGPRHTKQEDHLRFGPRWQVVERSYLGDGEAVARLALPPEFVGDVERIALHPALFDLGTGFAMDLIEGYTGEQVWVPISYERVAVHGPLPAKVVTIARVRPGATQASGFARFDVTFVDPEGRVLVEVEEFAIKRLDGALDLAPDAAGSTADVEFDGGGSERHLSKSELVFQHTLRQGILPAEGSTAFERVLAGYRGPEVVVSSVDLPALAAQTRAAAAAQTAPAAGEDGASFARPDLDSEYVAPRDGVEEALVEMWQELLGVNQVGVLDSFFDLGGHSLIAVRLFAKVRKQFSVDFPISVLFEAPTVEACAKLIHQAVGTTAGAGDIADAGAEGAGMVTRPRFTFLVPMHQGGGGANLPFFLVAGMFGNVLNLRHLANQIGTDRPFFGIQARGLFGGDVPHETFEEMARDYLVEVRSVQPHGPYLLGGFSGGGIAALEMARQLREAGEETILLVMLDSATPTGPTMTKQEKVRFHLQNLRQEGVRYPFDWMKGRLKWVETKRRREHGVVEHTAEGALHSTEIEAAFYRALGRYQTPRHDGVITLFRPPLQPTHVFGPDRMINLDKRFVYHDNGWAPYCDRVDVFEVPGNHDNMVLEPNVRVLAAKMREQIIAAESAVMSLSGRSGR</sequence>
<dbReference type="Gene3D" id="3.40.366.10">
    <property type="entry name" value="Malonyl-Coenzyme A Acyl Carrier Protein, domain 2"/>
    <property type="match status" value="1"/>
</dbReference>
<dbReference type="SUPFAM" id="SSF52151">
    <property type="entry name" value="FabD/lysophospholipase-like"/>
    <property type="match status" value="1"/>
</dbReference>
<evidence type="ECO:0000256" key="4">
    <source>
        <dbReference type="ARBA" id="ARBA00022832"/>
    </source>
</evidence>
<dbReference type="Pfam" id="PF00109">
    <property type="entry name" value="ketoacyl-synt"/>
    <property type="match status" value="1"/>
</dbReference>
<keyword evidence="1" id="KW-0596">Phosphopantetheine</keyword>
<feature type="domain" description="Ketosynthase family 3 (KS3)" evidence="8">
    <location>
        <begin position="4"/>
        <end position="432"/>
    </location>
</feature>
<dbReference type="InterPro" id="IPR018201">
    <property type="entry name" value="Ketoacyl_synth_AS"/>
</dbReference>
<accession>A0A6J6FDT2</accession>
<dbReference type="InterPro" id="IPR049551">
    <property type="entry name" value="PKS_DH_C"/>
</dbReference>
<evidence type="ECO:0000256" key="6">
    <source>
        <dbReference type="ARBA" id="ARBA00023268"/>
    </source>
</evidence>
<dbReference type="Gene3D" id="3.40.50.1820">
    <property type="entry name" value="alpha/beta hydrolase"/>
    <property type="match status" value="1"/>
</dbReference>
<dbReference type="SUPFAM" id="SSF51735">
    <property type="entry name" value="NAD(P)-binding Rossmann-fold domains"/>
    <property type="match status" value="2"/>
</dbReference>